<keyword evidence="2" id="KW-1185">Reference proteome</keyword>
<organism evidence="1 2">
    <name type="scientific">Dulcicalothrix desertica PCC 7102</name>
    <dbReference type="NCBI Taxonomy" id="232991"/>
    <lineage>
        <taxon>Bacteria</taxon>
        <taxon>Bacillati</taxon>
        <taxon>Cyanobacteriota</taxon>
        <taxon>Cyanophyceae</taxon>
        <taxon>Nostocales</taxon>
        <taxon>Calotrichaceae</taxon>
        <taxon>Dulcicalothrix</taxon>
    </lineage>
</organism>
<dbReference type="AlphaFoldDB" id="A0A3S1C0E7"/>
<gene>
    <name evidence="1" type="ORF">DSM106972_093780</name>
</gene>
<reference evidence="1" key="1">
    <citation type="submission" date="2018-12" db="EMBL/GenBank/DDBJ databases">
        <authorList>
            <person name="Will S."/>
            <person name="Neumann-Schaal M."/>
            <person name="Henke P."/>
        </authorList>
    </citation>
    <scope>NUCLEOTIDE SEQUENCE</scope>
    <source>
        <strain evidence="1">PCC 7102</strain>
    </source>
</reference>
<dbReference type="EMBL" id="RSCL01000049">
    <property type="protein sequence ID" value="RUS94393.1"/>
    <property type="molecule type" value="Genomic_DNA"/>
</dbReference>
<sequence>MTINTISFNQNLGLVKLPVNIIDSSTQIAQSCSALGKLASNQNKFTIIGHSGLSSSPDSLLLEQVATELIDINIQETSNHLEKAPFNITQLHEKQIIEAHAWVIDAKGEVTLVATAIPKSYINTICQ</sequence>
<dbReference type="Proteomes" id="UP000271624">
    <property type="component" value="Unassembled WGS sequence"/>
</dbReference>
<evidence type="ECO:0000313" key="1">
    <source>
        <dbReference type="EMBL" id="RUS94393.1"/>
    </source>
</evidence>
<protein>
    <submittedName>
        <fullName evidence="1">Uncharacterized protein</fullName>
    </submittedName>
</protein>
<comment type="caution">
    <text evidence="1">The sequence shown here is derived from an EMBL/GenBank/DDBJ whole genome shotgun (WGS) entry which is preliminary data.</text>
</comment>
<accession>A0A3S1C0E7</accession>
<reference evidence="1" key="2">
    <citation type="journal article" date="2019" name="Genome Biol. Evol.">
        <title>Day and night: Metabolic profiles and evolutionary relationships of six axenic non-marine cyanobacteria.</title>
        <authorList>
            <person name="Will S.E."/>
            <person name="Henke P."/>
            <person name="Boedeker C."/>
            <person name="Huang S."/>
            <person name="Brinkmann H."/>
            <person name="Rohde M."/>
            <person name="Jarek M."/>
            <person name="Friedl T."/>
            <person name="Seufert S."/>
            <person name="Schumacher M."/>
            <person name="Overmann J."/>
            <person name="Neumann-Schaal M."/>
            <person name="Petersen J."/>
        </authorList>
    </citation>
    <scope>NUCLEOTIDE SEQUENCE [LARGE SCALE GENOMIC DNA]</scope>
    <source>
        <strain evidence="1">PCC 7102</strain>
    </source>
</reference>
<name>A0A3S1C0E7_9CYAN</name>
<evidence type="ECO:0000313" key="2">
    <source>
        <dbReference type="Proteomes" id="UP000271624"/>
    </source>
</evidence>
<proteinExistence type="predicted"/>
<dbReference type="RefSeq" id="WP_127087305.1">
    <property type="nucleotide sequence ID" value="NZ_RSCL01000049.1"/>
</dbReference>